<dbReference type="Pfam" id="PF00534">
    <property type="entry name" value="Glycos_transf_1"/>
    <property type="match status" value="1"/>
</dbReference>
<comment type="subcellular location">
    <subcellularLocation>
        <location evidence="1 5">Cytoplasm</location>
    </subcellularLocation>
</comment>
<dbReference type="Gene3D" id="1.10.10.10">
    <property type="entry name" value="Winged helix-like DNA-binding domain superfamily/Winged helix DNA-binding domain"/>
    <property type="match status" value="4"/>
</dbReference>
<evidence type="ECO:0000313" key="8">
    <source>
        <dbReference type="EMBL" id="OUQ32491.1"/>
    </source>
</evidence>
<dbReference type="PANTHER" id="PTHR45947">
    <property type="entry name" value="SULFOQUINOVOSYL TRANSFERASE SQD2"/>
    <property type="match status" value="1"/>
</dbReference>
<comment type="caution">
    <text evidence="8">The sequence shown here is derived from an EMBL/GenBank/DDBJ whole genome shotgun (WGS) entry which is preliminary data.</text>
</comment>
<dbReference type="Gene3D" id="3.40.50.2000">
    <property type="entry name" value="Glycogen Phosphorylase B"/>
    <property type="match status" value="2"/>
</dbReference>
<evidence type="ECO:0000256" key="5">
    <source>
        <dbReference type="HAMAP-Rule" id="MF_01114"/>
    </source>
</evidence>
<dbReference type="InterPro" id="IPR028098">
    <property type="entry name" value="Glyco_trans_4-like_N"/>
</dbReference>
<dbReference type="GO" id="GO:0016758">
    <property type="term" value="F:hexosyltransferase activity"/>
    <property type="evidence" value="ECO:0007669"/>
    <property type="project" value="TreeGrafter"/>
</dbReference>
<sequence length="661" mass="76506">MNIALFSDTYLPDINGVATSTHILKKELKKHGHHVLVVTTILPHNSDYIDEDQDILRLPGIDLKKLYGYRASNIYSFKGMKELKEFQPDIIHVQTEFGIGIFGKIAGEILNIPVCYTYHTMWADYSHYITPGNLKAVDQAAKKIIEKISKIYGNSCSELIVPSQKTADVLKTYGITNSIHVIPTGLELESFSIENKNQKLVDDIQTQYHLQDKFVVIFLGRIAPEKSIEILIDAMQDIVKINQKICLMIVGGGPQLEELKTIVQQKKLQDFIFFTGPKESIYVPSFYHAAQLFVSASMTETQGLTFIEAMASGLPVLARYDKNLDGVIVDGQNGYFFKNQEDLVQKIIQLSQSDLQQLSYQARNDAQKYSSENFYQKIIQTYELALSKHHYCYQVVSITPENNHQYTVAFQFDHHQILLTLSGQVIERYGLSVGQVVDREELDALKDQEQVSRAYKLALKYLTYKDYTYAKMQKKLMDKGDFDDIQVEMTMDLLMQKNLIDDVEYTQSYFQKATRLGMGINKIMHHLKKEGVSPFIIDEFLEEYSQDLEYDKAIELVQKLYNENTSRPQYALIQTIRNKLFNKGFSQDVVEKAIENFDFSIPKEHTMNLLTKEYYRVYNRYKNRYQSHILKSKIITFLVQKGYEYDDVLEIIEQLWEDTND</sequence>
<dbReference type="InterPro" id="IPR050194">
    <property type="entry name" value="Glycosyltransferase_grp1"/>
</dbReference>
<dbReference type="GO" id="GO:0006282">
    <property type="term" value="P:regulation of DNA repair"/>
    <property type="evidence" value="ECO:0007669"/>
    <property type="project" value="UniProtKB-UniRule"/>
</dbReference>
<evidence type="ECO:0000259" key="7">
    <source>
        <dbReference type="Pfam" id="PF13439"/>
    </source>
</evidence>
<evidence type="ECO:0000256" key="2">
    <source>
        <dbReference type="ARBA" id="ARBA00009695"/>
    </source>
</evidence>
<dbReference type="InterPro" id="IPR001296">
    <property type="entry name" value="Glyco_trans_1"/>
</dbReference>
<dbReference type="SUPFAM" id="SSF53756">
    <property type="entry name" value="UDP-Glycosyltransferase/glycogen phosphorylase"/>
    <property type="match status" value="1"/>
</dbReference>
<dbReference type="PANTHER" id="PTHR45947:SF3">
    <property type="entry name" value="SULFOQUINOVOSYL TRANSFERASE SQD2"/>
    <property type="match status" value="1"/>
</dbReference>
<comment type="similarity">
    <text evidence="2 5">Belongs to the RecX family.</text>
</comment>
<name>A0A1Y4SU16_9FIRM</name>
<reference evidence="8 9" key="1">
    <citation type="journal article" date="2018" name="BMC Genomics">
        <title>Whole genome sequencing and function prediction of 133 gut anaerobes isolated from chicken caecum in pure cultures.</title>
        <authorList>
            <person name="Medvecky M."/>
            <person name="Cejkova D."/>
            <person name="Polansky O."/>
            <person name="Karasova D."/>
            <person name="Kubasova T."/>
            <person name="Cizek A."/>
            <person name="Rychlik I."/>
        </authorList>
    </citation>
    <scope>NUCLEOTIDE SEQUENCE [LARGE SCALE GENOMIC DNA]</scope>
    <source>
        <strain evidence="8 9">An13</strain>
    </source>
</reference>
<dbReference type="GO" id="GO:0005737">
    <property type="term" value="C:cytoplasm"/>
    <property type="evidence" value="ECO:0007669"/>
    <property type="project" value="UniProtKB-SubCell"/>
</dbReference>
<feature type="domain" description="Glycosyltransferase subfamily 4-like N-terminal" evidence="7">
    <location>
        <begin position="14"/>
        <end position="189"/>
    </location>
</feature>
<evidence type="ECO:0000256" key="3">
    <source>
        <dbReference type="ARBA" id="ARBA00018111"/>
    </source>
</evidence>
<evidence type="ECO:0000259" key="6">
    <source>
        <dbReference type="Pfam" id="PF00534"/>
    </source>
</evidence>
<gene>
    <name evidence="5" type="primary">recX</name>
    <name evidence="8" type="ORF">B5E75_12165</name>
</gene>
<protein>
    <recommendedName>
        <fullName evidence="3 5">Regulatory protein RecX</fullName>
    </recommendedName>
</protein>
<comment type="function">
    <text evidence="5">Modulates RecA activity.</text>
</comment>
<dbReference type="OrthoDB" id="9802525at2"/>
<dbReference type="InterPro" id="IPR003783">
    <property type="entry name" value="Regulatory_RecX"/>
</dbReference>
<evidence type="ECO:0000313" key="9">
    <source>
        <dbReference type="Proteomes" id="UP000195305"/>
    </source>
</evidence>
<evidence type="ECO:0000256" key="4">
    <source>
        <dbReference type="ARBA" id="ARBA00022490"/>
    </source>
</evidence>
<dbReference type="AlphaFoldDB" id="A0A1Y4SU16"/>
<keyword evidence="4 5" id="KW-0963">Cytoplasm</keyword>
<dbReference type="RefSeq" id="WP_087359589.1">
    <property type="nucleotide sequence ID" value="NZ_NFLJ01000042.1"/>
</dbReference>
<feature type="domain" description="Glycosyl transferase family 1" evidence="6">
    <location>
        <begin position="211"/>
        <end position="363"/>
    </location>
</feature>
<dbReference type="InterPro" id="IPR036388">
    <property type="entry name" value="WH-like_DNA-bd_sf"/>
</dbReference>
<proteinExistence type="inferred from homology"/>
<dbReference type="EMBL" id="NFLJ01000042">
    <property type="protein sequence ID" value="OUQ32491.1"/>
    <property type="molecule type" value="Genomic_DNA"/>
</dbReference>
<organism evidence="8 9">
    <name type="scientific">Massilimicrobiota timonensis</name>
    <dbReference type="NCBI Taxonomy" id="1776392"/>
    <lineage>
        <taxon>Bacteria</taxon>
        <taxon>Bacillati</taxon>
        <taxon>Bacillota</taxon>
        <taxon>Erysipelotrichia</taxon>
        <taxon>Erysipelotrichales</taxon>
        <taxon>Erysipelotrichaceae</taxon>
        <taxon>Massilimicrobiota</taxon>
    </lineage>
</organism>
<dbReference type="Proteomes" id="UP000195305">
    <property type="component" value="Unassembled WGS sequence"/>
</dbReference>
<evidence type="ECO:0000256" key="1">
    <source>
        <dbReference type="ARBA" id="ARBA00004496"/>
    </source>
</evidence>
<dbReference type="HAMAP" id="MF_01114">
    <property type="entry name" value="RecX"/>
    <property type="match status" value="1"/>
</dbReference>
<dbReference type="Pfam" id="PF13439">
    <property type="entry name" value="Glyco_transf_4"/>
    <property type="match status" value="1"/>
</dbReference>
<keyword evidence="9" id="KW-1185">Reference proteome</keyword>
<accession>A0A1Y4SU16</accession>